<keyword evidence="6 11" id="KW-0812">Transmembrane</keyword>
<dbReference type="PANTHER" id="PTHR12646">
    <property type="entry name" value="NOT56 - RELATED"/>
    <property type="match status" value="1"/>
</dbReference>
<evidence type="ECO:0000256" key="2">
    <source>
        <dbReference type="ARBA" id="ARBA00004922"/>
    </source>
</evidence>
<gene>
    <name evidence="12" type="ORF">RUM44_009124</name>
</gene>
<feature type="transmembrane region" description="Helical" evidence="11">
    <location>
        <begin position="127"/>
        <end position="146"/>
    </location>
</feature>
<keyword evidence="5" id="KW-0808">Transferase</keyword>
<name>A0ABR1ATB4_POLSC</name>
<comment type="pathway">
    <text evidence="2">Protein modification; protein glycosylation.</text>
</comment>
<reference evidence="12 13" key="1">
    <citation type="submission" date="2023-09" db="EMBL/GenBank/DDBJ databases">
        <title>Genomes of two closely related lineages of the louse Polyplax serrata with different host specificities.</title>
        <authorList>
            <person name="Martinu J."/>
            <person name="Tarabai H."/>
            <person name="Stefka J."/>
            <person name="Hypsa V."/>
        </authorList>
    </citation>
    <scope>NUCLEOTIDE SEQUENCE [LARGE SCALE GENOMIC DNA]</scope>
    <source>
        <strain evidence="12">98ZLc_SE</strain>
    </source>
</reference>
<feature type="transmembrane region" description="Helical" evidence="11">
    <location>
        <begin position="103"/>
        <end position="121"/>
    </location>
</feature>
<evidence type="ECO:0000256" key="4">
    <source>
        <dbReference type="ARBA" id="ARBA00022676"/>
    </source>
</evidence>
<evidence type="ECO:0000313" key="13">
    <source>
        <dbReference type="Proteomes" id="UP001359485"/>
    </source>
</evidence>
<dbReference type="EMBL" id="JAWJWF010000045">
    <property type="protein sequence ID" value="KAK6626648.1"/>
    <property type="molecule type" value="Genomic_DNA"/>
</dbReference>
<feature type="transmembrane region" description="Helical" evidence="11">
    <location>
        <begin position="347"/>
        <end position="365"/>
    </location>
</feature>
<organism evidence="12 13">
    <name type="scientific">Polyplax serrata</name>
    <name type="common">Common mouse louse</name>
    <dbReference type="NCBI Taxonomy" id="468196"/>
    <lineage>
        <taxon>Eukaryota</taxon>
        <taxon>Metazoa</taxon>
        <taxon>Ecdysozoa</taxon>
        <taxon>Arthropoda</taxon>
        <taxon>Hexapoda</taxon>
        <taxon>Insecta</taxon>
        <taxon>Pterygota</taxon>
        <taxon>Neoptera</taxon>
        <taxon>Paraneoptera</taxon>
        <taxon>Psocodea</taxon>
        <taxon>Troctomorpha</taxon>
        <taxon>Phthiraptera</taxon>
        <taxon>Anoplura</taxon>
        <taxon>Polyplacidae</taxon>
        <taxon>Polyplax</taxon>
    </lineage>
</organism>
<evidence type="ECO:0000256" key="11">
    <source>
        <dbReference type="SAM" id="Phobius"/>
    </source>
</evidence>
<evidence type="ECO:0000313" key="12">
    <source>
        <dbReference type="EMBL" id="KAK6626648.1"/>
    </source>
</evidence>
<dbReference type="EC" id="2.4.1.258" evidence="3"/>
<feature type="transmembrane region" description="Helical" evidence="11">
    <location>
        <begin position="294"/>
        <end position="311"/>
    </location>
</feature>
<dbReference type="Proteomes" id="UP001359485">
    <property type="component" value="Unassembled WGS sequence"/>
</dbReference>
<keyword evidence="13" id="KW-1185">Reference proteome</keyword>
<dbReference type="Pfam" id="PF05208">
    <property type="entry name" value="ALG3"/>
    <property type="match status" value="1"/>
</dbReference>
<comment type="subcellular location">
    <subcellularLocation>
        <location evidence="1">Endoplasmic reticulum membrane</location>
        <topology evidence="1">Multi-pass membrane protein</topology>
    </subcellularLocation>
</comment>
<keyword evidence="9 11" id="KW-0472">Membrane</keyword>
<proteinExistence type="predicted"/>
<evidence type="ECO:0000256" key="9">
    <source>
        <dbReference type="ARBA" id="ARBA00023136"/>
    </source>
</evidence>
<accession>A0ABR1ATB4</accession>
<sequence length="451" mass="52106">MAQKNKPRKHVSEARKTFSFKRFCHSYVNYGYWKSLFLDPSKLFPTACFLFVVECIINVTVINYVKYTEIDWRAYIQEVEGVLNGTFDYSLLKGKPYFRDTGPLVYPAGFVWIFSCLYYVTDNGKNILLAQYIFALLYLINLILILRIYLKCKKLPPYVLILTCLTSYRIHSIFVLRLFNDPVAIILLYASINAFLDSRWNLGSFLYSMAVSVKMNILLFAPALLLTYLKCLGLMETIHQLMICACLQGIIALPFLLTNPVNYLVGAFNLGRVFLYEWTVNWKFLPEYLFVDKRFHIGLLVVHLFFLALFYKSCSLHLSSYAKLKAVETGIKPQLKKNSSFNMNTSGQLLVLPLFLSNFVGVACSRSLHYQFYIWYFHTLPFLLWSTHYSIPTRLAILGIIELCWNTFPSTWISSVSLLICHLAVLYGIHKTQSKLLGHVNNCQATLSKNQ</sequence>
<evidence type="ECO:0000256" key="1">
    <source>
        <dbReference type="ARBA" id="ARBA00004477"/>
    </source>
</evidence>
<keyword evidence="8 11" id="KW-1133">Transmembrane helix</keyword>
<dbReference type="InterPro" id="IPR007873">
    <property type="entry name" value="Glycosyltransferase_ALG3"/>
</dbReference>
<evidence type="ECO:0000256" key="10">
    <source>
        <dbReference type="ARBA" id="ARBA00049506"/>
    </source>
</evidence>
<dbReference type="PANTHER" id="PTHR12646:SF0">
    <property type="entry name" value="DOL-P-MAN:MAN(5)GLCNAC(2)-PP-DOL ALPHA-1,3-MANNOSYLTRANSFERASE"/>
    <property type="match status" value="1"/>
</dbReference>
<comment type="caution">
    <text evidence="12">The sequence shown here is derived from an EMBL/GenBank/DDBJ whole genome shotgun (WGS) entry which is preliminary data.</text>
</comment>
<keyword evidence="4" id="KW-0328">Glycosyltransferase</keyword>
<evidence type="ECO:0000256" key="8">
    <source>
        <dbReference type="ARBA" id="ARBA00022989"/>
    </source>
</evidence>
<comment type="catalytic activity">
    <reaction evidence="10">
        <text>an alpha-D-Man-(1-&gt;2)-alpha-D-Man-(1-&gt;2)-alpha-D-Man-(1-&gt;3)-[alpha-D-Man-(1-&gt;6)]-beta-D-Man-(1-&gt;4)-beta-D-GlcNAc-(1-&gt;4)-alpha-D-GlcNAc-diphospho-di-trans,poly-cis-dolichol + a di-trans,poly-cis-dolichyl beta-D-mannosyl phosphate = an alpha-D-Man-(1-&gt;2)-alpha-D-Man-(1-&gt;2)-alpha-D-Man-(1-&gt;3)-[alpha-D-Man-(1-&gt;3)-alpha-D-Man-(1-&gt;6)]-beta-D-Man-(1-&gt;4)-beta-D-GlcNAc-(1-&gt;4)-alpha-D-GlcNAc-diphospho-di-trans,poly-cis-dolichol + a di-trans,poly-cis-dolichyl phosphate + H(+)</text>
        <dbReference type="Rhea" id="RHEA:29527"/>
        <dbReference type="Rhea" id="RHEA-COMP:19498"/>
        <dbReference type="Rhea" id="RHEA-COMP:19501"/>
        <dbReference type="Rhea" id="RHEA-COMP:19516"/>
        <dbReference type="Rhea" id="RHEA-COMP:19517"/>
        <dbReference type="ChEBI" id="CHEBI:15378"/>
        <dbReference type="ChEBI" id="CHEBI:57683"/>
        <dbReference type="ChEBI" id="CHEBI:58211"/>
        <dbReference type="ChEBI" id="CHEBI:132515"/>
        <dbReference type="ChEBI" id="CHEBI:132516"/>
        <dbReference type="EC" id="2.4.1.258"/>
    </reaction>
    <physiologicalReaction direction="left-to-right" evidence="10">
        <dbReference type="Rhea" id="RHEA:29528"/>
    </physiologicalReaction>
</comment>
<evidence type="ECO:0000256" key="5">
    <source>
        <dbReference type="ARBA" id="ARBA00022679"/>
    </source>
</evidence>
<evidence type="ECO:0000256" key="6">
    <source>
        <dbReference type="ARBA" id="ARBA00022692"/>
    </source>
</evidence>
<feature type="transmembrane region" description="Helical" evidence="11">
    <location>
        <begin position="205"/>
        <end position="229"/>
    </location>
</feature>
<keyword evidence="7" id="KW-0256">Endoplasmic reticulum</keyword>
<evidence type="ECO:0000256" key="7">
    <source>
        <dbReference type="ARBA" id="ARBA00022824"/>
    </source>
</evidence>
<evidence type="ECO:0000256" key="3">
    <source>
        <dbReference type="ARBA" id="ARBA00011964"/>
    </source>
</evidence>
<feature type="transmembrane region" description="Helical" evidence="11">
    <location>
        <begin position="411"/>
        <end position="429"/>
    </location>
</feature>
<protein>
    <recommendedName>
        <fullName evidence="3">dolichyl-P-Man:Man5GlcNAc2-PP-dolichol alpha-1,3-mannosyltransferase</fullName>
        <ecNumber evidence="3">2.4.1.258</ecNumber>
    </recommendedName>
</protein>
<feature type="transmembrane region" description="Helical" evidence="11">
    <location>
        <begin position="43"/>
        <end position="65"/>
    </location>
</feature>
<feature type="transmembrane region" description="Helical" evidence="11">
    <location>
        <begin position="372"/>
        <end position="391"/>
    </location>
</feature>